<dbReference type="Proteomes" id="UP000315423">
    <property type="component" value="Unassembled WGS sequence"/>
</dbReference>
<evidence type="ECO:0000313" key="1">
    <source>
        <dbReference type="EMBL" id="TKY91468.1"/>
    </source>
</evidence>
<protein>
    <submittedName>
        <fullName evidence="1">Uncharacterized protein</fullName>
    </submittedName>
</protein>
<proteinExistence type="predicted"/>
<name>A0AC61SA92_9EURY</name>
<organism evidence="1 2">
    <name type="scientific">Candidatus Methanomarinus sp</name>
    <dbReference type="NCBI Taxonomy" id="3386244"/>
    <lineage>
        <taxon>Archaea</taxon>
        <taxon>Methanobacteriati</taxon>
        <taxon>Methanobacteriota</taxon>
        <taxon>Stenosarchaea group</taxon>
        <taxon>Methanomicrobia</taxon>
        <taxon>Methanosarcinales</taxon>
        <taxon>ANME-2 cluster</taxon>
        <taxon>Candidatus Methanocomedenaceae</taxon>
        <taxon>Candidatus Methanomarinus</taxon>
    </lineage>
</organism>
<gene>
    <name evidence="1" type="ORF">C5S46_05660</name>
</gene>
<accession>A0AC61SA92</accession>
<evidence type="ECO:0000313" key="2">
    <source>
        <dbReference type="Proteomes" id="UP000315423"/>
    </source>
</evidence>
<dbReference type="EMBL" id="QYBA01000190">
    <property type="protein sequence ID" value="TKY91468.1"/>
    <property type="molecule type" value="Genomic_DNA"/>
</dbReference>
<comment type="caution">
    <text evidence="1">The sequence shown here is derived from an EMBL/GenBank/DDBJ whole genome shotgun (WGS) entry which is preliminary data.</text>
</comment>
<reference evidence="1" key="1">
    <citation type="submission" date="2018-09" db="EMBL/GenBank/DDBJ databases">
        <title>A genomic encyclopedia of anaerobic methanotrophic archaea.</title>
        <authorList>
            <person name="Skennerton C.T."/>
            <person name="Chadwick G.L."/>
            <person name="Laso-Perez R."/>
            <person name="Leu A.O."/>
            <person name="Speth D.R."/>
            <person name="Yu H."/>
            <person name="Morgan-Lang C."/>
            <person name="Hatzenpichler R."/>
            <person name="Goudeau D."/>
            <person name="Malmstrom R."/>
            <person name="Woyke T."/>
            <person name="Hallam S."/>
            <person name="Tyson G.W."/>
            <person name="Wegener G."/>
            <person name="Boetius A."/>
            <person name="Orphan V.J."/>
        </authorList>
    </citation>
    <scope>NUCLEOTIDE SEQUENCE</scope>
    <source>
        <strain evidence="1">CONS3730D10UFb2</strain>
    </source>
</reference>
<sequence length="114" mass="12352">MLMQLVVNGIVVGSIIAMGAIGLTMVYGILNFANFSHADFMALGSYIAFLQLGNNHQLPGYSRIVFLLLLLRVNCASCYLPSPSSSFLPNNPCGLYIIKTTSSKPIIIIRNEAI</sequence>